<sequence length="700" mass="78929">MSNKVIMEQPLFYVTDTYGNVDPQHDEGLGLYLQDTRFLSSYKLLINDEQPELLGDGSSASYMLQTLLKHETKDTGAIEIKRNSFLYEGVLHEQLTLTNYFLSKQNVKLTLQFDADFQDMFLVRRYRTGEVGARLDTLYKPSHMVLQYMGKDDVLRQSYIHWDGNPTIDQEKQQLEYTLSLDAGESRIIQLAIRPSLGNPASEHEHELLDYKQALEQLTGSYDNWLTANTKMTSSNALFNELYDRSLQDLRMLQTDIGYGRTTVAGLPWFATVFGRDSIITSLFMLPLHPAHALGTLRTLAAHQGKEYNPWRDEEPGKIMHEIRFGELVRTKQSPFSPYYGGVDSTPLFLVLLVEYVKWSGDTSIIAELQPTIDAALEWIDRRSQSNEAGFLTYKQEAEQGFPNQGWKDSANSIVHEHGELAKAPIALIEVQGYISYAKQGLSEIYGSLNDHARGKQLEEQATALMKQVKRYFWLENEQFFSIALDGDLKPVQSITSNPGHLLIAAMLEDELSSTIAKRLMADDMFSGYGIRTMSNQSTGYYPMSYHNGSVWPHDNGMILLGMLRSGNAAEARQLVSGLLKIAAEVPEQRFPELVCGYSKQEYNRLVPYPTTCSPQAWSSATAFIMLQAMLGLRVNGLKKQILLSPNLPPEIDEVNVVGLSIGAGMLDLYLYLDQETQQSHATILNNTTGFDIHIQILSS</sequence>
<feature type="domain" description="Putative glycogen debranching enzyme N-terminal" evidence="1">
    <location>
        <begin position="6"/>
        <end position="191"/>
    </location>
</feature>
<evidence type="ECO:0000313" key="4">
    <source>
        <dbReference type="Proteomes" id="UP001596233"/>
    </source>
</evidence>
<dbReference type="Pfam" id="PF22422">
    <property type="entry name" value="MGH1-like_GH"/>
    <property type="match status" value="1"/>
</dbReference>
<organism evidence="3 4">
    <name type="scientific">Paenibacillus septentrionalis</name>
    <dbReference type="NCBI Taxonomy" id="429342"/>
    <lineage>
        <taxon>Bacteria</taxon>
        <taxon>Bacillati</taxon>
        <taxon>Bacillota</taxon>
        <taxon>Bacilli</taxon>
        <taxon>Bacillales</taxon>
        <taxon>Paenibacillaceae</taxon>
        <taxon>Paenibacillus</taxon>
    </lineage>
</organism>
<gene>
    <name evidence="3" type="ORF">ACFP56_13910</name>
</gene>
<dbReference type="InterPro" id="IPR008928">
    <property type="entry name" value="6-hairpin_glycosidase_sf"/>
</dbReference>
<reference evidence="4" key="1">
    <citation type="journal article" date="2019" name="Int. J. Syst. Evol. Microbiol.">
        <title>The Global Catalogue of Microorganisms (GCM) 10K type strain sequencing project: providing services to taxonomists for standard genome sequencing and annotation.</title>
        <authorList>
            <consortium name="The Broad Institute Genomics Platform"/>
            <consortium name="The Broad Institute Genome Sequencing Center for Infectious Disease"/>
            <person name="Wu L."/>
            <person name="Ma J."/>
        </authorList>
    </citation>
    <scope>NUCLEOTIDE SEQUENCE [LARGE SCALE GENOMIC DNA]</scope>
    <source>
        <strain evidence="4">PCU 280</strain>
    </source>
</reference>
<accession>A0ABW1V5F1</accession>
<dbReference type="InterPro" id="IPR032856">
    <property type="entry name" value="GDE_N_bis"/>
</dbReference>
<dbReference type="Proteomes" id="UP001596233">
    <property type="component" value="Unassembled WGS sequence"/>
</dbReference>
<dbReference type="InterPro" id="IPR012341">
    <property type="entry name" value="6hp_glycosidase-like_sf"/>
</dbReference>
<dbReference type="InterPro" id="IPR054491">
    <property type="entry name" value="MGH1-like_GH"/>
</dbReference>
<name>A0ABW1V5F1_9BACL</name>
<comment type="caution">
    <text evidence="3">The sequence shown here is derived from an EMBL/GenBank/DDBJ whole genome shotgun (WGS) entry which is preliminary data.</text>
</comment>
<dbReference type="Pfam" id="PF14742">
    <property type="entry name" value="GDE_N_bis"/>
    <property type="match status" value="1"/>
</dbReference>
<feature type="domain" description="Mannosylglycerate hydrolase MGH1-like glycoside hydrolase" evidence="2">
    <location>
        <begin position="325"/>
        <end position="585"/>
    </location>
</feature>
<dbReference type="SUPFAM" id="SSF48208">
    <property type="entry name" value="Six-hairpin glycosidases"/>
    <property type="match status" value="1"/>
</dbReference>
<keyword evidence="4" id="KW-1185">Reference proteome</keyword>
<dbReference type="Gene3D" id="1.50.10.10">
    <property type="match status" value="1"/>
</dbReference>
<evidence type="ECO:0000259" key="1">
    <source>
        <dbReference type="Pfam" id="PF14742"/>
    </source>
</evidence>
<evidence type="ECO:0000313" key="3">
    <source>
        <dbReference type="EMBL" id="MFC6333718.1"/>
    </source>
</evidence>
<proteinExistence type="predicted"/>
<dbReference type="RefSeq" id="WP_379235473.1">
    <property type="nucleotide sequence ID" value="NZ_JBHSTE010000004.1"/>
</dbReference>
<dbReference type="EMBL" id="JBHSTE010000004">
    <property type="protein sequence ID" value="MFC6333718.1"/>
    <property type="molecule type" value="Genomic_DNA"/>
</dbReference>
<evidence type="ECO:0000259" key="2">
    <source>
        <dbReference type="Pfam" id="PF22422"/>
    </source>
</evidence>
<protein>
    <submittedName>
        <fullName evidence="3">Glycogen debranching N-terminal domain-containing protein</fullName>
    </submittedName>
</protein>